<evidence type="ECO:0000313" key="10">
    <source>
        <dbReference type="Proteomes" id="UP000541444"/>
    </source>
</evidence>
<dbReference type="PANTHER" id="PTHR43394">
    <property type="entry name" value="ATP-DEPENDENT PERMEASE MDL1, MITOCHONDRIAL"/>
    <property type="match status" value="1"/>
</dbReference>
<gene>
    <name evidence="9" type="ORF">GIB67_027764</name>
</gene>
<comment type="caution">
    <text evidence="9">The sequence shown here is derived from an EMBL/GenBank/DDBJ whole genome shotgun (WGS) entry which is preliminary data.</text>
</comment>
<evidence type="ECO:0000256" key="2">
    <source>
        <dbReference type="ARBA" id="ARBA00022448"/>
    </source>
</evidence>
<dbReference type="PANTHER" id="PTHR43394:SF11">
    <property type="entry name" value="ATP-BINDING CASSETTE TRANSPORTER"/>
    <property type="match status" value="1"/>
</dbReference>
<feature type="compositionally biased region" description="Basic and acidic residues" evidence="7">
    <location>
        <begin position="189"/>
        <end position="207"/>
    </location>
</feature>
<keyword evidence="3" id="KW-0812">Transmembrane</keyword>
<name>A0A7J7PD15_9MAGN</name>
<dbReference type="OrthoDB" id="6500128at2759"/>
<dbReference type="EMBL" id="JACGCM010000012">
    <property type="protein sequence ID" value="KAF6176964.1"/>
    <property type="molecule type" value="Genomic_DNA"/>
</dbReference>
<dbReference type="GO" id="GO:0005743">
    <property type="term" value="C:mitochondrial inner membrane"/>
    <property type="evidence" value="ECO:0007669"/>
    <property type="project" value="TreeGrafter"/>
</dbReference>
<evidence type="ECO:0000256" key="5">
    <source>
        <dbReference type="ARBA" id="ARBA00022989"/>
    </source>
</evidence>
<evidence type="ECO:0000256" key="1">
    <source>
        <dbReference type="ARBA" id="ARBA00004141"/>
    </source>
</evidence>
<dbReference type="Gene3D" id="1.20.1560.10">
    <property type="entry name" value="ABC transporter type 1, transmembrane domain"/>
    <property type="match status" value="1"/>
</dbReference>
<dbReference type="Gene3D" id="3.40.50.300">
    <property type="entry name" value="P-loop containing nucleotide triphosphate hydrolases"/>
    <property type="match status" value="2"/>
</dbReference>
<dbReference type="InterPro" id="IPR036640">
    <property type="entry name" value="ABC1_TM_sf"/>
</dbReference>
<keyword evidence="2" id="KW-0813">Transport</keyword>
<dbReference type="Proteomes" id="UP000541444">
    <property type="component" value="Unassembled WGS sequence"/>
</dbReference>
<dbReference type="GO" id="GO:0005524">
    <property type="term" value="F:ATP binding"/>
    <property type="evidence" value="ECO:0007669"/>
    <property type="project" value="InterPro"/>
</dbReference>
<dbReference type="InterPro" id="IPR039421">
    <property type="entry name" value="Type_1_exporter"/>
</dbReference>
<organism evidence="9 10">
    <name type="scientific">Kingdonia uniflora</name>
    <dbReference type="NCBI Taxonomy" id="39325"/>
    <lineage>
        <taxon>Eukaryota</taxon>
        <taxon>Viridiplantae</taxon>
        <taxon>Streptophyta</taxon>
        <taxon>Embryophyta</taxon>
        <taxon>Tracheophyta</taxon>
        <taxon>Spermatophyta</taxon>
        <taxon>Magnoliopsida</taxon>
        <taxon>Ranunculales</taxon>
        <taxon>Circaeasteraceae</taxon>
        <taxon>Kingdonia</taxon>
    </lineage>
</organism>
<evidence type="ECO:0000256" key="6">
    <source>
        <dbReference type="ARBA" id="ARBA00023136"/>
    </source>
</evidence>
<evidence type="ECO:0000313" key="9">
    <source>
        <dbReference type="EMBL" id="KAF6176964.1"/>
    </source>
</evidence>
<feature type="region of interest" description="Disordered" evidence="7">
    <location>
        <begin position="187"/>
        <end position="207"/>
    </location>
</feature>
<dbReference type="InterPro" id="IPR027417">
    <property type="entry name" value="P-loop_NTPase"/>
</dbReference>
<accession>A0A7J7PD15</accession>
<evidence type="ECO:0000256" key="7">
    <source>
        <dbReference type="SAM" id="MobiDB-lite"/>
    </source>
</evidence>
<dbReference type="GO" id="GO:0090374">
    <property type="term" value="P:oligopeptide export from mitochondrion"/>
    <property type="evidence" value="ECO:0007669"/>
    <property type="project" value="TreeGrafter"/>
</dbReference>
<dbReference type="GO" id="GO:0016887">
    <property type="term" value="F:ATP hydrolysis activity"/>
    <property type="evidence" value="ECO:0007669"/>
    <property type="project" value="InterPro"/>
</dbReference>
<reference evidence="9 10" key="1">
    <citation type="journal article" date="2020" name="IScience">
        <title>Genome Sequencing of the Endangered Kingdonia uniflora (Circaeasteraceae, Ranunculales) Reveals Potential Mechanisms of Evolutionary Specialization.</title>
        <authorList>
            <person name="Sun Y."/>
            <person name="Deng T."/>
            <person name="Zhang A."/>
            <person name="Moore M.J."/>
            <person name="Landis J.B."/>
            <person name="Lin N."/>
            <person name="Zhang H."/>
            <person name="Zhang X."/>
            <person name="Huang J."/>
            <person name="Zhang X."/>
            <person name="Sun H."/>
            <person name="Wang H."/>
        </authorList>
    </citation>
    <scope>NUCLEOTIDE SEQUENCE [LARGE SCALE GENOMIC DNA]</scope>
    <source>
        <strain evidence="9">TB1705</strain>
        <tissue evidence="9">Leaf</tissue>
    </source>
</reference>
<proteinExistence type="predicted"/>
<dbReference type="AlphaFoldDB" id="A0A7J7PD15"/>
<comment type="subcellular location">
    <subcellularLocation>
        <location evidence="1">Membrane</location>
        <topology evidence="1">Multi-pass membrane protein</topology>
    </subcellularLocation>
</comment>
<evidence type="ECO:0000256" key="4">
    <source>
        <dbReference type="ARBA" id="ARBA00022737"/>
    </source>
</evidence>
<keyword evidence="5" id="KW-1133">Transmembrane helix</keyword>
<keyword evidence="6" id="KW-0472">Membrane</keyword>
<keyword evidence="10" id="KW-1185">Reference proteome</keyword>
<dbReference type="InterPro" id="IPR003439">
    <property type="entry name" value="ABC_transporter-like_ATP-bd"/>
</dbReference>
<dbReference type="GO" id="GO:0015421">
    <property type="term" value="F:ABC-type oligopeptide transporter activity"/>
    <property type="evidence" value="ECO:0007669"/>
    <property type="project" value="TreeGrafter"/>
</dbReference>
<dbReference type="Pfam" id="PF00005">
    <property type="entry name" value="ABC_tran"/>
    <property type="match status" value="1"/>
</dbReference>
<protein>
    <recommendedName>
        <fullName evidence="8">ABC transporter domain-containing protein</fullName>
    </recommendedName>
</protein>
<dbReference type="SUPFAM" id="SSF52540">
    <property type="entry name" value="P-loop containing nucleoside triphosphate hydrolases"/>
    <property type="match status" value="1"/>
</dbReference>
<sequence length="240" mass="26935">MFKGEVEFRNVEFAYPSRPESLVLRNFNFRVTARHTAGLVGTSGSGKSTIISLTERVYDALQGEIFFDGVEIRTLQLMWLRNQMGLVSQESVLFATSIKKNTLFGKNDASVEEVGQLGIQMSEDSIAAIQSGQLVESGSHDQLIQNMYRPYSAMVQLQQTFMTNESSSKQEEPKSSQTTEALRNFAQDEPSHNISKENQHYHSDEHGTPSLWRMMKMTAPEWKQTLVGCVGVLCYGVIPP</sequence>
<keyword evidence="4" id="KW-0677">Repeat</keyword>
<evidence type="ECO:0000256" key="3">
    <source>
        <dbReference type="ARBA" id="ARBA00022692"/>
    </source>
</evidence>
<feature type="domain" description="ABC transporter" evidence="8">
    <location>
        <begin position="24"/>
        <end position="120"/>
    </location>
</feature>
<evidence type="ECO:0000259" key="8">
    <source>
        <dbReference type="Pfam" id="PF00005"/>
    </source>
</evidence>